<proteinExistence type="predicted"/>
<keyword evidence="1" id="KW-1133">Transmembrane helix</keyword>
<dbReference type="InterPro" id="IPR013783">
    <property type="entry name" value="Ig-like_fold"/>
</dbReference>
<feature type="domain" description="Alpha-galactosidase NEW3" evidence="3">
    <location>
        <begin position="287"/>
        <end position="361"/>
    </location>
</feature>
<feature type="domain" description="Alpha-galactosidase NEW3" evidence="3">
    <location>
        <begin position="179"/>
        <end position="254"/>
    </location>
</feature>
<dbReference type="PANTHER" id="PTHR39198:SF1">
    <property type="entry name" value="ALPHA-GALACTOSIDASE NEW3 DOMAIN-CONTAINING PROTEIN"/>
    <property type="match status" value="1"/>
</dbReference>
<feature type="signal peptide" evidence="2">
    <location>
        <begin position="1"/>
        <end position="34"/>
    </location>
</feature>
<dbReference type="PANTHER" id="PTHR39198">
    <property type="entry name" value="HYPOTHETICAL MEMBRANE PROTEIN, CONSERVED"/>
    <property type="match status" value="1"/>
</dbReference>
<keyword evidence="2" id="KW-0732">Signal</keyword>
<accession>A0ABV6D3N0</accession>
<evidence type="ECO:0000256" key="1">
    <source>
        <dbReference type="SAM" id="Phobius"/>
    </source>
</evidence>
<dbReference type="Proteomes" id="UP001589755">
    <property type="component" value="Unassembled WGS sequence"/>
</dbReference>
<dbReference type="Pfam" id="PF10633">
    <property type="entry name" value="NPCBM_assoc"/>
    <property type="match status" value="2"/>
</dbReference>
<dbReference type="Gene3D" id="2.60.40.10">
    <property type="entry name" value="Immunoglobulins"/>
    <property type="match status" value="1"/>
</dbReference>
<dbReference type="EMBL" id="JBHLXD010000003">
    <property type="protein sequence ID" value="MFC0207231.1"/>
    <property type="molecule type" value="Genomic_DNA"/>
</dbReference>
<evidence type="ECO:0000259" key="3">
    <source>
        <dbReference type="Pfam" id="PF10633"/>
    </source>
</evidence>
<dbReference type="RefSeq" id="WP_378074552.1">
    <property type="nucleotide sequence ID" value="NZ_JBHLXD010000003.1"/>
</dbReference>
<comment type="caution">
    <text evidence="4">The sequence shown here is derived from an EMBL/GenBank/DDBJ whole genome shotgun (WGS) entry which is preliminary data.</text>
</comment>
<feature type="transmembrane region" description="Helical" evidence="1">
    <location>
        <begin position="381"/>
        <end position="401"/>
    </location>
</feature>
<keyword evidence="1" id="KW-0812">Transmembrane</keyword>
<protein>
    <submittedName>
        <fullName evidence="4">NEW3 domain-containing protein</fullName>
    </submittedName>
</protein>
<evidence type="ECO:0000313" key="4">
    <source>
        <dbReference type="EMBL" id="MFC0207231.1"/>
    </source>
</evidence>
<organism evidence="4 5">
    <name type="scientific">Chelativorans intermedius</name>
    <dbReference type="NCBI Taxonomy" id="515947"/>
    <lineage>
        <taxon>Bacteria</taxon>
        <taxon>Pseudomonadati</taxon>
        <taxon>Pseudomonadota</taxon>
        <taxon>Alphaproteobacteria</taxon>
        <taxon>Hyphomicrobiales</taxon>
        <taxon>Phyllobacteriaceae</taxon>
        <taxon>Chelativorans</taxon>
    </lineage>
</organism>
<dbReference type="InterPro" id="IPR018905">
    <property type="entry name" value="A-galactase_NEW3"/>
</dbReference>
<feature type="chain" id="PRO_5046162265" evidence="2">
    <location>
        <begin position="35"/>
        <end position="407"/>
    </location>
</feature>
<evidence type="ECO:0000313" key="5">
    <source>
        <dbReference type="Proteomes" id="UP001589755"/>
    </source>
</evidence>
<keyword evidence="5" id="KW-1185">Reference proteome</keyword>
<keyword evidence="1" id="KW-0472">Membrane</keyword>
<evidence type="ECO:0000256" key="2">
    <source>
        <dbReference type="SAM" id="SignalP"/>
    </source>
</evidence>
<sequence length="407" mass="42158">MPAHAVFARTPFKSTLTGTLLAVGLCLAPPAAHAQLASDAAGTTAQSPSGLWLTTPYPAFSAPIGEDVTIDLSLANRGLPPQRVALSVEGLPEGWQWQIKGSGKPVAAAIAALDETVDLSLQLTPPENAVGQTVNFTVAARSEDGAMELPLTLTLTETMPAQLTLEPELPALRGTARSTFDFQVEVANDGQEDTVVNLLAEAPPGFQVSFKERYGSQELTSLPLSAGGTKNLEVSVDPPENAEAGQYPVMVQATGGDASARTQLVLDITGRPDLSLSGPGGRLSGEATAGEARSFEFTLENRGTAPARSISFSSSPPSGWEVTFSPERIEEIASGESSSVNVSITPSDQAIAGDYVVSVRANGDGASDSESFRVTVRTSTVWGVVGLGIIAAAVAVLGVAVTRYGRR</sequence>
<gene>
    <name evidence="4" type="ORF">ACFFJ2_02320</name>
</gene>
<name>A0ABV6D3N0_9HYPH</name>
<reference evidence="4 5" key="1">
    <citation type="submission" date="2024-09" db="EMBL/GenBank/DDBJ databases">
        <authorList>
            <person name="Sun Q."/>
            <person name="Mori K."/>
        </authorList>
    </citation>
    <scope>NUCLEOTIDE SEQUENCE [LARGE SCALE GENOMIC DNA]</scope>
    <source>
        <strain evidence="4 5">CCM 8543</strain>
    </source>
</reference>